<protein>
    <submittedName>
        <fullName evidence="1">Uncharacterized protein</fullName>
    </submittedName>
</protein>
<organism evidence="1 2">
    <name type="scientific">Rhizophagus clarus</name>
    <dbReference type="NCBI Taxonomy" id="94130"/>
    <lineage>
        <taxon>Eukaryota</taxon>
        <taxon>Fungi</taxon>
        <taxon>Fungi incertae sedis</taxon>
        <taxon>Mucoromycota</taxon>
        <taxon>Glomeromycotina</taxon>
        <taxon>Glomeromycetes</taxon>
        <taxon>Glomerales</taxon>
        <taxon>Glomeraceae</taxon>
        <taxon>Rhizophagus</taxon>
    </lineage>
</organism>
<dbReference type="AlphaFoldDB" id="A0A2Z6RA19"/>
<proteinExistence type="predicted"/>
<accession>A0A2Z6RA19</accession>
<sequence length="205" mass="23252">MKAGLEHMLSITEEFYSLNNTSANHQKYVLISNSLPLTTTSTILSCGISLSLSSLNDISFHFRYSSFYYFFFRFLGVWFNIKGSRDFVRKQIASECNSFAATLRPAKLSAKQVVYLYNSVLIPKLEYRMQVTHLSASDCYAATRSVRSLVKHKANFSRSLPNPILYLSQALGLIDLSSHLTQCHVNNLFLMANSSHLLFSAFVYL</sequence>
<keyword evidence="2" id="KW-1185">Reference proteome</keyword>
<dbReference type="EMBL" id="BEXD01001532">
    <property type="protein sequence ID" value="GBB94539.1"/>
    <property type="molecule type" value="Genomic_DNA"/>
</dbReference>
<reference evidence="1 2" key="1">
    <citation type="submission" date="2017-11" db="EMBL/GenBank/DDBJ databases">
        <title>The genome of Rhizophagus clarus HR1 reveals common genetic basis of auxotrophy among arbuscular mycorrhizal fungi.</title>
        <authorList>
            <person name="Kobayashi Y."/>
        </authorList>
    </citation>
    <scope>NUCLEOTIDE SEQUENCE [LARGE SCALE GENOMIC DNA]</scope>
    <source>
        <strain evidence="1 2">HR1</strain>
    </source>
</reference>
<evidence type="ECO:0000313" key="1">
    <source>
        <dbReference type="EMBL" id="GBB94539.1"/>
    </source>
</evidence>
<dbReference type="Proteomes" id="UP000247702">
    <property type="component" value="Unassembled WGS sequence"/>
</dbReference>
<comment type="caution">
    <text evidence="1">The sequence shown here is derived from an EMBL/GenBank/DDBJ whole genome shotgun (WGS) entry which is preliminary data.</text>
</comment>
<name>A0A2Z6RA19_9GLOM</name>
<evidence type="ECO:0000313" key="2">
    <source>
        <dbReference type="Proteomes" id="UP000247702"/>
    </source>
</evidence>
<gene>
    <name evidence="1" type="ORF">RclHR1_23770004</name>
</gene>